<dbReference type="PANTHER" id="PTHR33480">
    <property type="entry name" value="SET DOMAIN-CONTAINING PROTEIN-RELATED"/>
    <property type="match status" value="1"/>
</dbReference>
<feature type="compositionally biased region" description="Basic residues" evidence="1">
    <location>
        <begin position="207"/>
        <end position="218"/>
    </location>
</feature>
<organism evidence="2 3">
    <name type="scientific">Ceutorhynchus assimilis</name>
    <name type="common">cabbage seed weevil</name>
    <dbReference type="NCBI Taxonomy" id="467358"/>
    <lineage>
        <taxon>Eukaryota</taxon>
        <taxon>Metazoa</taxon>
        <taxon>Ecdysozoa</taxon>
        <taxon>Arthropoda</taxon>
        <taxon>Hexapoda</taxon>
        <taxon>Insecta</taxon>
        <taxon>Pterygota</taxon>
        <taxon>Neoptera</taxon>
        <taxon>Endopterygota</taxon>
        <taxon>Coleoptera</taxon>
        <taxon>Polyphaga</taxon>
        <taxon>Cucujiformia</taxon>
        <taxon>Curculionidae</taxon>
        <taxon>Ceutorhynchinae</taxon>
        <taxon>Ceutorhynchus</taxon>
    </lineage>
</organism>
<sequence length="980" mass="112301">MGTTALNGDRLVPELDFGKVEIPKIVKSVAQNNDNKRAMETSSKLSTLHHDHDYEVEQKRLSDNVGLNFKRKLECQETHETPPVSTGANVENDFFSVYPTNGYLEVEMNPSTVDNRDDVPKTQEPYHNSHSFSHRKSNWFCNRGFPSPSKRNLRSKKLFRNVEIQSYTELSPSTPEDPFHASSGEDSLFCPGSDEESCSDDDVTPKKPGKLGRNRNPIRGKISTENINAVASTVESDRAEDSDYDLNLPSTSRSTNLVATNSLDRVEDIDHDLNLPRKSGCTKLIATKAPYKRKPDHCYYCETKVLNFSRHVLRNHSNENDVAKILAKPIKSRERKKLFNLLRRKGNFLADGGDCFKPVREGYVPERDKLPCDNCLGHFSSKLLYRHKKKCKQGNAGDSQNVKQLKMFYNGKVDRRLKEEVFPHMRADKLSLEAQKDPLICEYGARYLKTHREKHFIYVTSRKMRELSKILLEMRKLEPSITTFISALKPNYFDIFVEATKRIAKYDSEQDVYFSPTFAMNIVRSLKQCCDIAITFIYTKNVAHTLSAAGIEADLKTLIRLFETKWSCEVSSQAANNLNLNKWNKVTIVPLASDLRLLRQHLIKLAGESLQVLIKEVESAKVMQVDDTEHKLNMKNPKTIQAFNILMETIYCRVILLNRKRSGELQRVYLHTYLNASTETQKYEEFDNAVSLTEKVLLKSLKRVVIRGKRGRGVPVLFHSDIQDHIKKVLEVRDHFVPKNNPYLFAMANSDSHLIGYKVLPKHAKLCGAQNPSSITSTRLRKHLATLSQLFNLSDGEIEQLATFMGHTSGVHKNSYRLPDDVYQTAKISKLLMVMEKGGADHYKGKSIDEIDIDMEENLLGDKECDDNSDDDEDENPIIDELLDTSKPSTSRCQDIASSNEIDEESATMIKKRKNRKLVPWTDEQKTVTLDYFKEHIELKKPPKRLECEDLKSKYKQVLSNKDWLKIKVFIQNVYTKKKK</sequence>
<feature type="region of interest" description="Disordered" evidence="1">
    <location>
        <begin position="168"/>
        <end position="220"/>
    </location>
</feature>
<keyword evidence="3" id="KW-1185">Reference proteome</keyword>
<feature type="region of interest" description="Disordered" evidence="1">
    <location>
        <begin position="112"/>
        <end position="133"/>
    </location>
</feature>
<proteinExistence type="predicted"/>
<evidence type="ECO:0000313" key="3">
    <source>
        <dbReference type="Proteomes" id="UP001152799"/>
    </source>
</evidence>
<gene>
    <name evidence="2" type="ORF">CEUTPL_LOCUS13907</name>
</gene>
<accession>A0A9N9QJW6</accession>
<dbReference type="AlphaFoldDB" id="A0A9N9QJW6"/>
<dbReference type="Proteomes" id="UP001152799">
    <property type="component" value="Chromosome 9"/>
</dbReference>
<dbReference type="OrthoDB" id="8430171at2759"/>
<dbReference type="EMBL" id="OU892285">
    <property type="protein sequence ID" value="CAG9773517.1"/>
    <property type="molecule type" value="Genomic_DNA"/>
</dbReference>
<evidence type="ECO:0000313" key="2">
    <source>
        <dbReference type="EMBL" id="CAG9773517.1"/>
    </source>
</evidence>
<reference evidence="2" key="1">
    <citation type="submission" date="2022-01" db="EMBL/GenBank/DDBJ databases">
        <authorList>
            <person name="King R."/>
        </authorList>
    </citation>
    <scope>NUCLEOTIDE SEQUENCE</scope>
</reference>
<evidence type="ECO:0000256" key="1">
    <source>
        <dbReference type="SAM" id="MobiDB-lite"/>
    </source>
</evidence>
<dbReference type="PANTHER" id="PTHR33480:SF1">
    <property type="entry name" value="TYR RECOMBINASE DOMAIN-CONTAINING PROTEIN"/>
    <property type="match status" value="1"/>
</dbReference>
<feature type="compositionally biased region" description="Acidic residues" evidence="1">
    <location>
        <begin position="193"/>
        <end position="202"/>
    </location>
</feature>
<name>A0A9N9QJW6_9CUCU</name>
<protein>
    <submittedName>
        <fullName evidence="2">Uncharacterized protein</fullName>
    </submittedName>
</protein>